<reference evidence="3 4" key="1">
    <citation type="submission" date="2018-03" db="EMBL/GenBank/DDBJ databases">
        <title>The ancient ancestry and fast evolution of plastids.</title>
        <authorList>
            <person name="Moore K.R."/>
            <person name="Magnabosco C."/>
            <person name="Momper L."/>
            <person name="Gold D.A."/>
            <person name="Bosak T."/>
            <person name="Fournier G.P."/>
        </authorList>
    </citation>
    <scope>NUCLEOTIDE SEQUENCE [LARGE SCALE GENOMIC DNA]</scope>
    <source>
        <strain evidence="3 4">CCALA 037</strain>
    </source>
</reference>
<feature type="non-terminal residue" evidence="3">
    <location>
        <position position="83"/>
    </location>
</feature>
<keyword evidence="1" id="KW-0560">Oxidoreductase</keyword>
<name>A0A2T1G0M9_9CYAN</name>
<keyword evidence="4" id="KW-1185">Reference proteome</keyword>
<dbReference type="InterPro" id="IPR045010">
    <property type="entry name" value="MDR_fam"/>
</dbReference>
<protein>
    <submittedName>
        <fullName evidence="3">NADP-dependent oxidoreductase</fullName>
    </submittedName>
</protein>
<dbReference type="GO" id="GO:0016628">
    <property type="term" value="F:oxidoreductase activity, acting on the CH-CH group of donors, NAD or NADP as acceptor"/>
    <property type="evidence" value="ECO:0007669"/>
    <property type="project" value="InterPro"/>
</dbReference>
<dbReference type="InterPro" id="IPR011032">
    <property type="entry name" value="GroES-like_sf"/>
</dbReference>
<dbReference type="AlphaFoldDB" id="A0A2T1G0M9"/>
<evidence type="ECO:0000313" key="4">
    <source>
        <dbReference type="Proteomes" id="UP000238937"/>
    </source>
</evidence>
<comment type="caution">
    <text evidence="3">The sequence shown here is derived from an EMBL/GenBank/DDBJ whole genome shotgun (WGS) entry which is preliminary data.</text>
</comment>
<gene>
    <name evidence="3" type="ORF">C7B77_22385</name>
</gene>
<dbReference type="SUPFAM" id="SSF50129">
    <property type="entry name" value="GroES-like"/>
    <property type="match status" value="1"/>
</dbReference>
<dbReference type="Proteomes" id="UP000238937">
    <property type="component" value="Unassembled WGS sequence"/>
</dbReference>
<dbReference type="Gene3D" id="3.90.180.10">
    <property type="entry name" value="Medium-chain alcohol dehydrogenases, catalytic domain"/>
    <property type="match status" value="1"/>
</dbReference>
<evidence type="ECO:0000256" key="1">
    <source>
        <dbReference type="ARBA" id="ARBA00023002"/>
    </source>
</evidence>
<dbReference type="PANTHER" id="PTHR43205">
    <property type="entry name" value="PROSTAGLANDIN REDUCTASE"/>
    <property type="match status" value="1"/>
</dbReference>
<dbReference type="PANTHER" id="PTHR43205:SF7">
    <property type="entry name" value="PROSTAGLANDIN REDUCTASE 1"/>
    <property type="match status" value="1"/>
</dbReference>
<accession>A0A2T1G0M9</accession>
<proteinExistence type="predicted"/>
<organism evidence="3 4">
    <name type="scientific">Chamaesiphon polymorphus CCALA 037</name>
    <dbReference type="NCBI Taxonomy" id="2107692"/>
    <lineage>
        <taxon>Bacteria</taxon>
        <taxon>Bacillati</taxon>
        <taxon>Cyanobacteriota</taxon>
        <taxon>Cyanophyceae</taxon>
        <taxon>Gomontiellales</taxon>
        <taxon>Chamaesiphonaceae</taxon>
        <taxon>Chamaesiphon</taxon>
    </lineage>
</organism>
<dbReference type="EMBL" id="PVWO01000384">
    <property type="protein sequence ID" value="PSB50782.1"/>
    <property type="molecule type" value="Genomic_DNA"/>
</dbReference>
<sequence>MVSREIHLISRPHGMPTAANFATVENELEPLPDGRVLVRNLYMSVDPYMRGRMNDVKSYVPPFQLGQPMEGSAVGEAVSYTHQ</sequence>
<dbReference type="InterPro" id="IPR041694">
    <property type="entry name" value="ADH_N_2"/>
</dbReference>
<dbReference type="Pfam" id="PF16884">
    <property type="entry name" value="ADH_N_2"/>
    <property type="match status" value="1"/>
</dbReference>
<evidence type="ECO:0000313" key="3">
    <source>
        <dbReference type="EMBL" id="PSB50782.1"/>
    </source>
</evidence>
<evidence type="ECO:0000259" key="2">
    <source>
        <dbReference type="Pfam" id="PF16884"/>
    </source>
</evidence>
<feature type="domain" description="Oxidoreductase N-terminal" evidence="2">
    <location>
        <begin position="4"/>
        <end position="79"/>
    </location>
</feature>